<protein>
    <submittedName>
        <fullName evidence="3">Uncharacterized protein</fullName>
    </submittedName>
</protein>
<keyword evidence="2" id="KW-0812">Transmembrane</keyword>
<dbReference type="AlphaFoldDB" id="A0A371K5Z7"/>
<dbReference type="Proteomes" id="UP000264492">
    <property type="component" value="Unassembled WGS sequence"/>
</dbReference>
<feature type="transmembrane region" description="Helical" evidence="2">
    <location>
        <begin position="218"/>
        <end position="237"/>
    </location>
</feature>
<proteinExistence type="predicted"/>
<name>A0A371K5Z7_9GAMM</name>
<keyword evidence="4" id="KW-1185">Reference proteome</keyword>
<feature type="transmembrane region" description="Helical" evidence="2">
    <location>
        <begin position="121"/>
        <end position="141"/>
    </location>
</feature>
<evidence type="ECO:0000313" key="3">
    <source>
        <dbReference type="EMBL" id="RDZ29290.1"/>
    </source>
</evidence>
<evidence type="ECO:0000256" key="1">
    <source>
        <dbReference type="SAM" id="MobiDB-lite"/>
    </source>
</evidence>
<dbReference type="OrthoDB" id="6028035at2"/>
<feature type="region of interest" description="Disordered" evidence="1">
    <location>
        <begin position="377"/>
        <end position="398"/>
    </location>
</feature>
<organism evidence="3 4">
    <name type="scientific">Lysobacter silvisoli</name>
    <dbReference type="NCBI Taxonomy" id="2293254"/>
    <lineage>
        <taxon>Bacteria</taxon>
        <taxon>Pseudomonadati</taxon>
        <taxon>Pseudomonadota</taxon>
        <taxon>Gammaproteobacteria</taxon>
        <taxon>Lysobacterales</taxon>
        <taxon>Lysobacteraceae</taxon>
        <taxon>Lysobacter</taxon>
    </lineage>
</organism>
<comment type="caution">
    <text evidence="3">The sequence shown here is derived from an EMBL/GenBank/DDBJ whole genome shotgun (WGS) entry which is preliminary data.</text>
</comment>
<evidence type="ECO:0000313" key="4">
    <source>
        <dbReference type="Proteomes" id="UP000264492"/>
    </source>
</evidence>
<keyword evidence="2" id="KW-1133">Transmembrane helix</keyword>
<dbReference type="RefSeq" id="WP_115858727.1">
    <property type="nucleotide sequence ID" value="NZ_QTSU01000001.1"/>
</dbReference>
<feature type="transmembrane region" description="Helical" evidence="2">
    <location>
        <begin position="147"/>
        <end position="169"/>
    </location>
</feature>
<accession>A0A371K5Z7</accession>
<keyword evidence="2" id="KW-0472">Membrane</keyword>
<feature type="compositionally biased region" description="Pro residues" evidence="1">
    <location>
        <begin position="378"/>
        <end position="390"/>
    </location>
</feature>
<evidence type="ECO:0000256" key="2">
    <source>
        <dbReference type="SAM" id="Phobius"/>
    </source>
</evidence>
<sequence>MPIGLLLTGLSAPLALMATAFERWNAVLRLEAVVIDRARGAFLVEWFGAALPRIGTRLRVVIENIDALGERYREARSRSMGGQTGPNLLEPVAGLAGMAAGMFISPSGALMYLYSCLRESAGAIVSSLLTILYSPIFLAEITGLGTAVAAIAFPLVLLGGFVVAIIAAAGGTNSSMVLVFELIGDATRAIQALTRFINLLMGPREAIRNPLLRGILELVDRIAALFAQLVGAAAWLLTRFGRMLLPTAIQFHALIELAKGIWDVVERIGRGTVTALEGADPESSPLAILMRLIDHVVAMARRLIESAGAMLAQMAVSLKDGFGSIVNETRAYIELNVSMARSLIEDLPMIRMFRATARMVTVIRSIFASSGASGAAAPTPPPAAAAPPSAPSGLGGAISTGVGRGRALSGLLVAPPTPSLGYARGMVDTARGGTTVTNPWGPDFDTDMAAPFALDPATDALAQQLMATPPSVFRDEIPMMTAEFGVDTPDAAFEQLRTHELRYRDLLYAVAARILPPEIQIRIPMLLDAFDALDRHVYGRDVPERDPDFPVRDLPDNGRLRPVVRRITVRAPGADPVSVRNIANDLTRLLREQTYLAPAE</sequence>
<dbReference type="EMBL" id="QTSU01000001">
    <property type="protein sequence ID" value="RDZ29290.1"/>
    <property type="molecule type" value="Genomic_DNA"/>
</dbReference>
<feature type="transmembrane region" description="Helical" evidence="2">
    <location>
        <begin position="92"/>
        <end position="114"/>
    </location>
</feature>
<reference evidence="3 4" key="1">
    <citation type="submission" date="2018-08" db="EMBL/GenBank/DDBJ databases">
        <title>Lysobacter sp. zong2l5, whole genome shotgun sequence.</title>
        <authorList>
            <person name="Zhang X."/>
            <person name="Feng G."/>
            <person name="Zhu H."/>
        </authorList>
    </citation>
    <scope>NUCLEOTIDE SEQUENCE [LARGE SCALE GENOMIC DNA]</scope>
    <source>
        <strain evidence="4">zong2l5</strain>
    </source>
</reference>
<gene>
    <name evidence="3" type="ORF">DX914_09455</name>
</gene>